<dbReference type="EMBL" id="JBHLSS010000010">
    <property type="protein sequence ID" value="MFC0708437.1"/>
    <property type="molecule type" value="Genomic_DNA"/>
</dbReference>
<proteinExistence type="predicted"/>
<dbReference type="Gene3D" id="2.10.10.20">
    <property type="entry name" value="Carbohydrate-binding module superfamily 5/12"/>
    <property type="match status" value="1"/>
</dbReference>
<feature type="domain" description="Chitin-binding type-3" evidence="1">
    <location>
        <begin position="24"/>
        <end position="70"/>
    </location>
</feature>
<dbReference type="SMART" id="SM00495">
    <property type="entry name" value="ChtBD3"/>
    <property type="match status" value="1"/>
</dbReference>
<protein>
    <recommendedName>
        <fullName evidence="1">Chitin-binding type-3 domain-containing protein</fullName>
    </recommendedName>
</protein>
<evidence type="ECO:0000259" key="1">
    <source>
        <dbReference type="SMART" id="SM00495"/>
    </source>
</evidence>
<comment type="caution">
    <text evidence="2">The sequence shown here is derived from an EMBL/GenBank/DDBJ whole genome shotgun (WGS) entry which is preliminary data.</text>
</comment>
<organism evidence="2 3">
    <name type="scientific">Azorhizophilus paspali</name>
    <name type="common">Azotobacter paspali</name>
    <dbReference type="NCBI Taxonomy" id="69963"/>
    <lineage>
        <taxon>Bacteria</taxon>
        <taxon>Pseudomonadati</taxon>
        <taxon>Pseudomonadota</taxon>
        <taxon>Gammaproteobacteria</taxon>
        <taxon>Pseudomonadales</taxon>
        <taxon>Pseudomonadaceae</taxon>
        <taxon>Azorhizophilus</taxon>
    </lineage>
</organism>
<dbReference type="InterPro" id="IPR003610">
    <property type="entry name" value="CBM5/12"/>
</dbReference>
<accession>A0ABV6SFY7</accession>
<keyword evidence="3" id="KW-1185">Reference proteome</keyword>
<evidence type="ECO:0000313" key="2">
    <source>
        <dbReference type="EMBL" id="MFC0708437.1"/>
    </source>
</evidence>
<dbReference type="Proteomes" id="UP001589891">
    <property type="component" value="Unassembled WGS sequence"/>
</dbReference>
<gene>
    <name evidence="2" type="ORF">ACFFGX_02070</name>
</gene>
<name>A0ABV6SFY7_AZOPA</name>
<evidence type="ECO:0000313" key="3">
    <source>
        <dbReference type="Proteomes" id="UP001589891"/>
    </source>
</evidence>
<reference evidence="2 3" key="1">
    <citation type="submission" date="2024-09" db="EMBL/GenBank/DDBJ databases">
        <authorList>
            <person name="Sun Q."/>
            <person name="Mori K."/>
        </authorList>
    </citation>
    <scope>NUCLEOTIDE SEQUENCE [LARGE SCALE GENOMIC DNA]</scope>
    <source>
        <strain evidence="2 3">NCAIM B.01794</strain>
    </source>
</reference>
<sequence length="296" mass="31837">MKIIKPIDITGALLISSSVPENDYAAWSAATAYAVGGRVVRAHRIYEALIANTGVDPATNASNPPKWLDLGATNRWRMFDDRVGSLTERVGSIAVTLQPGAVINSLALFNLRGRSATVVMTDPLEGEVYRREVSLVDAGVGDWYEWFFAPIGRRTDIVLLDLPAYGTAELSVTIDNAADTAACGHLVTGSQSEIGVALYGTGVGIADYSRKEIDEFGQSVVIERAFSKRAEFDVVVDTARVGLVQRLLATNRARPVVWIGEASYEATVLFGFFKDFSISISGPEVSDATITVEGLT</sequence>
<dbReference type="RefSeq" id="WP_376942411.1">
    <property type="nucleotide sequence ID" value="NZ_CP171449.1"/>
</dbReference>